<sequence>MADEQATNGWFRHRRSGQVFEAEGYAYREALKNRDLEAVDGPGERSDDSPSSKLVALRERVTALGLEWTAENDENALNALLEDRAKHLRAELDQLGIRHLPNWRPETLAEKVKAARAERVQAPPES</sequence>
<gene>
    <name evidence="1" type="ORF">DAETH_28850</name>
</gene>
<evidence type="ECO:0000313" key="2">
    <source>
        <dbReference type="Proteomes" id="UP001064971"/>
    </source>
</evidence>
<dbReference type="EMBL" id="AP026560">
    <property type="protein sequence ID" value="BDP42916.1"/>
    <property type="molecule type" value="Genomic_DNA"/>
</dbReference>
<reference evidence="1" key="1">
    <citation type="submission" date="2022-07" db="EMBL/GenBank/DDBJ databases">
        <title>Complete Genome Sequence of the Radioresistant Bacterium Deinococcus aetherius ST0316, Isolated from the Air Dust collected in Lower Stratosphere above Japan.</title>
        <authorList>
            <person name="Satoh K."/>
            <person name="Hagiwara K."/>
            <person name="Katsumata K."/>
            <person name="Kubo A."/>
            <person name="Yokobori S."/>
            <person name="Yamagishi A."/>
            <person name="Oono Y."/>
            <person name="Narumi I."/>
        </authorList>
    </citation>
    <scope>NUCLEOTIDE SEQUENCE</scope>
    <source>
        <strain evidence="1">ST0316</strain>
    </source>
</reference>
<name>A0ABM8AGJ3_9DEIO</name>
<accession>A0ABM8AGJ3</accession>
<proteinExistence type="predicted"/>
<dbReference type="Proteomes" id="UP001064971">
    <property type="component" value="Chromosome"/>
</dbReference>
<keyword evidence="2" id="KW-1185">Reference proteome</keyword>
<protein>
    <submittedName>
        <fullName evidence="1">Uncharacterized protein</fullName>
    </submittedName>
</protein>
<organism evidence="1 2">
    <name type="scientific">Deinococcus aetherius</name>
    <dbReference type="NCBI Taxonomy" id="200252"/>
    <lineage>
        <taxon>Bacteria</taxon>
        <taxon>Thermotogati</taxon>
        <taxon>Deinococcota</taxon>
        <taxon>Deinococci</taxon>
        <taxon>Deinococcales</taxon>
        <taxon>Deinococcaceae</taxon>
        <taxon>Deinococcus</taxon>
    </lineage>
</organism>
<evidence type="ECO:0000313" key="1">
    <source>
        <dbReference type="EMBL" id="BDP42916.1"/>
    </source>
</evidence>
<dbReference type="RefSeq" id="WP_264775592.1">
    <property type="nucleotide sequence ID" value="NZ_AP026560.1"/>
</dbReference>